<protein>
    <recommendedName>
        <fullName evidence="3">DNA-binding protein</fullName>
    </recommendedName>
</protein>
<accession>A0ABT2FUN7</accession>
<dbReference type="EMBL" id="JANWTC010000002">
    <property type="protein sequence ID" value="MCS5478950.1"/>
    <property type="molecule type" value="Genomic_DNA"/>
</dbReference>
<comment type="caution">
    <text evidence="1">The sequence shown here is derived from an EMBL/GenBank/DDBJ whole genome shotgun (WGS) entry which is preliminary data.</text>
</comment>
<evidence type="ECO:0000313" key="1">
    <source>
        <dbReference type="EMBL" id="MCS5478950.1"/>
    </source>
</evidence>
<name>A0ABT2FUN7_9CORY</name>
<dbReference type="Proteomes" id="UP001205965">
    <property type="component" value="Unassembled WGS sequence"/>
</dbReference>
<organism evidence="1 2">
    <name type="scientific">Corynebacterium lemuris</name>
    <dbReference type="NCBI Taxonomy" id="1859292"/>
    <lineage>
        <taxon>Bacteria</taxon>
        <taxon>Bacillati</taxon>
        <taxon>Actinomycetota</taxon>
        <taxon>Actinomycetes</taxon>
        <taxon>Mycobacteriales</taxon>
        <taxon>Corynebacteriaceae</taxon>
        <taxon>Corynebacterium</taxon>
    </lineage>
</organism>
<reference evidence="1 2" key="1">
    <citation type="submission" date="2022-08" db="EMBL/GenBank/DDBJ databases">
        <title>YIM 101645 draft genome.</title>
        <authorList>
            <person name="Chen X."/>
        </authorList>
    </citation>
    <scope>NUCLEOTIDE SEQUENCE [LARGE SCALE GENOMIC DNA]</scope>
    <source>
        <strain evidence="1 2">YIM 101645</strain>
    </source>
</reference>
<evidence type="ECO:0008006" key="3">
    <source>
        <dbReference type="Google" id="ProtNLM"/>
    </source>
</evidence>
<dbReference type="RefSeq" id="WP_259427018.1">
    <property type="nucleotide sequence ID" value="NZ_JANWTC010000002.1"/>
</dbReference>
<keyword evidence="2" id="KW-1185">Reference proteome</keyword>
<evidence type="ECO:0000313" key="2">
    <source>
        <dbReference type="Proteomes" id="UP001205965"/>
    </source>
</evidence>
<gene>
    <name evidence="1" type="ORF">NYP18_04685</name>
</gene>
<sequence length="603" mass="66322">MKPYDAISSHLNHFLHPEDRVLVRRWLLEFLVSNPRFPVTAAAQIGDQLIGRWGTDILRESHGETWATNPLPATREEWEADGHRVPEGTRPIVLNTIDGCRLELFLLFDVELADEELVGTIDHTAVAEPAQPHELAPTLVEFAPHLGRRERSALSYLWRIGTVLEWAEGSGHTSAGWIEGTGPDHQCQPVPELDRDGACHRIIISRDLEGPAVVHRVLVLLARLLGALIQGRREGISRGSGLVEQIPDTEVAVVSHLAGLRLGLGVPQDTEDLAVPDEIDWSRALETAQVMEDLLQGLPNPAFPVAATTGHTRVAPPVLVRDPYREIDQELADSQTAAEQEVVERWMVDFVAANGRFPLPTALALGWALYRRWGSAVVGDPSRSSWVGTIELRSVEEWQVRGWVPRPDAQAMVVPSSQGRAVDYLLRDDVVVADRLSALESEAEPEPENLALFRPGPADAPALPQFEGRIPRREVEMLRNLWRERIIPYLPGAEPGTPEAGGQAHHRLEVIPVAGQSLTLAAIEELVLRSLAQDPETGIDEDAPKWEIALVSHIVARRLGVEYETCGLVEQAFGRDAGAPPLRWGAVFRTAATVENTLNGFGG</sequence>
<proteinExistence type="predicted"/>